<organism evidence="1 2">
    <name type="scientific">Sphingomonas kyeonggiensis</name>
    <dbReference type="NCBI Taxonomy" id="1268553"/>
    <lineage>
        <taxon>Bacteria</taxon>
        <taxon>Pseudomonadati</taxon>
        <taxon>Pseudomonadota</taxon>
        <taxon>Alphaproteobacteria</taxon>
        <taxon>Sphingomonadales</taxon>
        <taxon>Sphingomonadaceae</taxon>
        <taxon>Sphingomonas</taxon>
    </lineage>
</organism>
<name>A0A7W7JYX8_9SPHN</name>
<evidence type="ECO:0000313" key="1">
    <source>
        <dbReference type="EMBL" id="MBB4837952.1"/>
    </source>
</evidence>
<evidence type="ECO:0000313" key="2">
    <source>
        <dbReference type="Proteomes" id="UP000575241"/>
    </source>
</evidence>
<dbReference type="EMBL" id="JACHLN010000001">
    <property type="protein sequence ID" value="MBB4837952.1"/>
    <property type="molecule type" value="Genomic_DNA"/>
</dbReference>
<reference evidence="1 2" key="1">
    <citation type="submission" date="2020-08" db="EMBL/GenBank/DDBJ databases">
        <title>Functional genomics of gut bacteria from endangered species of beetles.</title>
        <authorList>
            <person name="Carlos-Shanley C."/>
        </authorList>
    </citation>
    <scope>NUCLEOTIDE SEQUENCE [LARGE SCALE GENOMIC DNA]</scope>
    <source>
        <strain evidence="1 2">S00224</strain>
    </source>
</reference>
<accession>A0A7W7JYX8</accession>
<comment type="caution">
    <text evidence="1">The sequence shown here is derived from an EMBL/GenBank/DDBJ whole genome shotgun (WGS) entry which is preliminary data.</text>
</comment>
<keyword evidence="2" id="KW-1185">Reference proteome</keyword>
<sequence length="105" mass="11343">MLVNALIRRAEGAGGSAMVLAKGDATAGAVLLLLVERGANPRFFERGLGPDGAPALIRSGPQLFAEDGEVTAYWQRRRERDSDLWVIELDIADGERFAAETMTLN</sequence>
<dbReference type="Proteomes" id="UP000575241">
    <property type="component" value="Unassembled WGS sequence"/>
</dbReference>
<proteinExistence type="predicted"/>
<evidence type="ECO:0008006" key="3">
    <source>
        <dbReference type="Google" id="ProtNLM"/>
    </source>
</evidence>
<dbReference type="Gene3D" id="3.40.1530.20">
    <property type="entry name" value="Protein of unknown function (DUF1491)"/>
    <property type="match status" value="1"/>
</dbReference>
<protein>
    <recommendedName>
        <fullName evidence="3">DUF1491 family protein</fullName>
    </recommendedName>
</protein>
<dbReference type="InterPro" id="IPR009964">
    <property type="entry name" value="DUF1491"/>
</dbReference>
<dbReference type="Pfam" id="PF07372">
    <property type="entry name" value="DUF1491"/>
    <property type="match status" value="1"/>
</dbReference>
<dbReference type="AlphaFoldDB" id="A0A7W7JYX8"/>
<gene>
    <name evidence="1" type="ORF">HNP52_001003</name>
</gene>